<accession>A0A150QWF6</accession>
<name>A0A150QWF6_SORCE</name>
<protein>
    <submittedName>
        <fullName evidence="2">Uncharacterized protein</fullName>
    </submittedName>
</protein>
<feature type="region of interest" description="Disordered" evidence="1">
    <location>
        <begin position="1"/>
        <end position="33"/>
    </location>
</feature>
<gene>
    <name evidence="2" type="ORF">BE15_05465</name>
</gene>
<reference evidence="2 3" key="1">
    <citation type="submission" date="2014-02" db="EMBL/GenBank/DDBJ databases">
        <title>The small core and large imbalanced accessory genome model reveals a collaborative survival strategy of Sorangium cellulosum strains in nature.</title>
        <authorList>
            <person name="Han K."/>
            <person name="Peng R."/>
            <person name="Blom J."/>
            <person name="Li Y.-Z."/>
        </authorList>
    </citation>
    <scope>NUCLEOTIDE SEQUENCE [LARGE SCALE GENOMIC DNA]</scope>
    <source>
        <strain evidence="2 3">So0008-312</strain>
    </source>
</reference>
<evidence type="ECO:0000313" key="2">
    <source>
        <dbReference type="EMBL" id="KYF72301.1"/>
    </source>
</evidence>
<proteinExistence type="predicted"/>
<organism evidence="2 3">
    <name type="scientific">Sorangium cellulosum</name>
    <name type="common">Polyangium cellulosum</name>
    <dbReference type="NCBI Taxonomy" id="56"/>
    <lineage>
        <taxon>Bacteria</taxon>
        <taxon>Pseudomonadati</taxon>
        <taxon>Myxococcota</taxon>
        <taxon>Polyangia</taxon>
        <taxon>Polyangiales</taxon>
        <taxon>Polyangiaceae</taxon>
        <taxon>Sorangium</taxon>
    </lineage>
</organism>
<evidence type="ECO:0000313" key="3">
    <source>
        <dbReference type="Proteomes" id="UP000075260"/>
    </source>
</evidence>
<dbReference type="Proteomes" id="UP000075260">
    <property type="component" value="Unassembled WGS sequence"/>
</dbReference>
<feature type="non-terminal residue" evidence="2">
    <location>
        <position position="132"/>
    </location>
</feature>
<dbReference type="AlphaFoldDB" id="A0A150QWF6"/>
<comment type="caution">
    <text evidence="2">The sequence shown here is derived from an EMBL/GenBank/DDBJ whole genome shotgun (WGS) entry which is preliminary data.</text>
</comment>
<sequence>MTWSGVAPIAGRGTPSEVRSSNDLMAAPGPAKPFRGAIRTSVSTSTDGLVAGQDFSIFVTVQNPFEAPLALRRVSTALPAELVDVDRRWTEQRIRQLEDRLAGLEDAAHAFAPGRDSLGARLRRAVGRLLRR</sequence>
<dbReference type="EMBL" id="JEMA01000274">
    <property type="protein sequence ID" value="KYF72301.1"/>
    <property type="molecule type" value="Genomic_DNA"/>
</dbReference>
<evidence type="ECO:0000256" key="1">
    <source>
        <dbReference type="SAM" id="MobiDB-lite"/>
    </source>
</evidence>